<dbReference type="GeneID" id="40525532"/>
<dbReference type="SUPFAM" id="SSF82771">
    <property type="entry name" value="GIY-YIG endonuclease"/>
    <property type="match status" value="1"/>
</dbReference>
<dbReference type="SMART" id="SM00465">
    <property type="entry name" value="GIYc"/>
    <property type="match status" value="1"/>
</dbReference>
<dbReference type="SMART" id="SM00497">
    <property type="entry name" value="IENR1"/>
    <property type="match status" value="2"/>
</dbReference>
<dbReference type="KEGG" id="vg:40525532"/>
<keyword evidence="2" id="KW-0255">Endonuclease</keyword>
<dbReference type="Pfam" id="PF01541">
    <property type="entry name" value="GIY-YIG"/>
    <property type="match status" value="1"/>
</dbReference>
<dbReference type="InterPro" id="IPR035901">
    <property type="entry name" value="GIY-YIG_endonuc_sf"/>
</dbReference>
<organism evidence="2">
    <name type="scientific">Paramecium bursaria Chlorella virus NYs1</name>
    <dbReference type="NCBI Taxonomy" id="83442"/>
    <lineage>
        <taxon>Viruses</taxon>
        <taxon>Varidnaviria</taxon>
        <taxon>Bamfordvirae</taxon>
        <taxon>Nucleocytoviricota</taxon>
        <taxon>Megaviricetes</taxon>
        <taxon>Algavirales</taxon>
        <taxon>Phycodnaviridae</taxon>
        <taxon>Chlorovirus</taxon>
        <taxon>Chlorovirus newyorkense</taxon>
    </lineage>
</organism>
<dbReference type="InterPro" id="IPR000305">
    <property type="entry name" value="GIY-YIG_endonuc"/>
</dbReference>
<dbReference type="EMBL" id="JX997183">
    <property type="protein sequence ID" value="AGE58668.1"/>
    <property type="molecule type" value="Genomic_DNA"/>
</dbReference>
<dbReference type="RefSeq" id="YP_009665313.1">
    <property type="nucleotide sequence ID" value="NC_043235.1"/>
</dbReference>
<dbReference type="GO" id="GO:0004519">
    <property type="term" value="F:endonuclease activity"/>
    <property type="evidence" value="ECO:0007669"/>
    <property type="project" value="UniProtKB-KW"/>
</dbReference>
<reference evidence="2" key="1">
    <citation type="submission" date="2012-10" db="EMBL/GenBank/DDBJ databases">
        <title>Towards defining the chloroviruses: a genomic journey through a genus of large DNA viruses.</title>
        <authorList>
            <person name="Jeanniard A."/>
            <person name="Dunigan D.D."/>
            <person name="Gurnon J.R."/>
            <person name="Agarkova I."/>
            <person name="Kang M."/>
            <person name="Vitek J."/>
            <person name="Duncan G."/>
            <person name="McClung O.W."/>
            <person name="Larsen M."/>
            <person name="Claverie J.-M."/>
            <person name="Van Etten J.L."/>
            <person name="Blanc G."/>
        </authorList>
    </citation>
    <scope>NUCLEOTIDE SEQUENCE</scope>
</reference>
<keyword evidence="2" id="KW-0378">Hydrolase</keyword>
<dbReference type="Gene3D" id="3.40.1440.10">
    <property type="entry name" value="GIY-YIG endonuclease"/>
    <property type="match status" value="1"/>
</dbReference>
<proteinExistence type="predicted"/>
<dbReference type="InterPro" id="IPR003647">
    <property type="entry name" value="Intron_nuc_1_rpt"/>
</dbReference>
<protein>
    <submittedName>
        <fullName evidence="2">GIY-YIG catalytic domain-containing endonuclease</fullName>
    </submittedName>
</protein>
<dbReference type="InterPro" id="IPR010896">
    <property type="entry name" value="NUMOD1"/>
</dbReference>
<gene>
    <name evidence="2" type="primary">NYs-1_281R</name>
    <name evidence="2" type="ORF">PBCVNYs1_281R</name>
</gene>
<keyword evidence="2" id="KW-0540">Nuclease</keyword>
<feature type="domain" description="GIY-YIG" evidence="1">
    <location>
        <begin position="1"/>
        <end position="106"/>
    </location>
</feature>
<dbReference type="Pfam" id="PF07453">
    <property type="entry name" value="NUMOD1"/>
    <property type="match status" value="2"/>
</dbReference>
<sequence length="367" mass="42581">MSWCVYAISKDISIIDLTEGSMLFADSDEWNYLYIGVTNDFDRRMDEHYRDAHNESYEWSQKFYRHIRNKWDDFDKTILVNNITSEQEAKDLEIELIAKYNSYKNGMNSTRGGDGASPGADNHRARAIRVYNNSTGEETSYDCITECAKELKLSRKRIDNVLSSVRITDTQSMSTTGIRYQFKRIEDTTSFIENMPSWHEKHVGTNNYGAREIRVFNNSTNEEVGPYTCIAECARKLKLSENGIYQVLYKNNPASQVKSDHDVWYQIKYIEDTSPFIVNMLPPNEKKMGGRNYNAKPICAFGKLYDSASSAGRSLIEVVDTININFIIAWIYHKKNPEDVFYVSKEFYESYKDSNDRITKTLYKSFS</sequence>
<name>M1HHA1_9PHYC</name>
<evidence type="ECO:0000259" key="1">
    <source>
        <dbReference type="PROSITE" id="PS50164"/>
    </source>
</evidence>
<dbReference type="PROSITE" id="PS50164">
    <property type="entry name" value="GIY_YIG"/>
    <property type="match status" value="1"/>
</dbReference>
<evidence type="ECO:0000313" key="2">
    <source>
        <dbReference type="EMBL" id="AGE58668.1"/>
    </source>
</evidence>
<accession>M1HHA1</accession>